<dbReference type="Pfam" id="PF05130">
    <property type="entry name" value="FlgN"/>
    <property type="match status" value="1"/>
</dbReference>
<keyword evidence="3" id="KW-1005">Bacterial flagellum biogenesis</keyword>
<dbReference type="InterPro" id="IPR036679">
    <property type="entry name" value="FlgN-like_sf"/>
</dbReference>
<organism evidence="4 5">
    <name type="scientific">Paralcaligenes ureilyticus</name>
    <dbReference type="NCBI Taxonomy" id="627131"/>
    <lineage>
        <taxon>Bacteria</taxon>
        <taxon>Pseudomonadati</taxon>
        <taxon>Pseudomonadota</taxon>
        <taxon>Betaproteobacteria</taxon>
        <taxon>Burkholderiales</taxon>
        <taxon>Alcaligenaceae</taxon>
        <taxon>Paralcaligenes</taxon>
    </lineage>
</organism>
<comment type="function">
    <text evidence="1">Required for the efficient initiation of filament assembly.</text>
</comment>
<evidence type="ECO:0000256" key="3">
    <source>
        <dbReference type="ARBA" id="ARBA00022795"/>
    </source>
</evidence>
<accession>A0A4R3LL16</accession>
<dbReference type="GO" id="GO:0044780">
    <property type="term" value="P:bacterial-type flagellum assembly"/>
    <property type="evidence" value="ECO:0007669"/>
    <property type="project" value="InterPro"/>
</dbReference>
<evidence type="ECO:0000256" key="2">
    <source>
        <dbReference type="ARBA" id="ARBA00007703"/>
    </source>
</evidence>
<comment type="caution">
    <text evidence="4">The sequence shown here is derived from an EMBL/GenBank/DDBJ whole genome shotgun (WGS) entry which is preliminary data.</text>
</comment>
<reference evidence="4 5" key="1">
    <citation type="submission" date="2019-03" db="EMBL/GenBank/DDBJ databases">
        <title>Genomic Encyclopedia of Type Strains, Phase IV (KMG-IV): sequencing the most valuable type-strain genomes for metagenomic binning, comparative biology and taxonomic classification.</title>
        <authorList>
            <person name="Goeker M."/>
        </authorList>
    </citation>
    <scope>NUCLEOTIDE SEQUENCE [LARGE SCALE GENOMIC DNA]</scope>
    <source>
        <strain evidence="4 5">DSM 24591</strain>
    </source>
</reference>
<gene>
    <name evidence="4" type="ORF">EDC26_12717</name>
</gene>
<keyword evidence="4" id="KW-0966">Cell projection</keyword>
<name>A0A4R3LL16_9BURK</name>
<evidence type="ECO:0000313" key="5">
    <source>
        <dbReference type="Proteomes" id="UP000295525"/>
    </source>
</evidence>
<dbReference type="SUPFAM" id="SSF140566">
    <property type="entry name" value="FlgN-like"/>
    <property type="match status" value="1"/>
</dbReference>
<dbReference type="Gene3D" id="1.20.58.300">
    <property type="entry name" value="FlgN-like"/>
    <property type="match status" value="1"/>
</dbReference>
<evidence type="ECO:0000256" key="1">
    <source>
        <dbReference type="ARBA" id="ARBA00002397"/>
    </source>
</evidence>
<dbReference type="RefSeq" id="WP_132586265.1">
    <property type="nucleotide sequence ID" value="NZ_SMAJ01000027.1"/>
</dbReference>
<keyword evidence="5" id="KW-1185">Reference proteome</keyword>
<dbReference type="EMBL" id="SMAJ01000027">
    <property type="protein sequence ID" value="TCT00904.1"/>
    <property type="molecule type" value="Genomic_DNA"/>
</dbReference>
<dbReference type="AlphaFoldDB" id="A0A4R3LL16"/>
<sequence length="157" mass="17181">MSKPIDPLQSCLRQEAALIQQFISVLQAEAHALEQTADTGALIASTEEKNRLYGLLTQAGQERQAQLQELGYSTDKAGLDAAAHEYPVLKPLCQDLFDLAKQAGEINTSNGAVIDIHMRRNQQALDALRRLGNMDPLYDASGRAHHAPTHRKNIKAG</sequence>
<keyword evidence="4" id="KW-0969">Cilium</keyword>
<proteinExistence type="inferred from homology"/>
<dbReference type="InterPro" id="IPR007809">
    <property type="entry name" value="FlgN-like"/>
</dbReference>
<protein>
    <submittedName>
        <fullName evidence="4">Flagella synthesis protein FlgN</fullName>
    </submittedName>
</protein>
<evidence type="ECO:0000313" key="4">
    <source>
        <dbReference type="EMBL" id="TCT00904.1"/>
    </source>
</evidence>
<dbReference type="Proteomes" id="UP000295525">
    <property type="component" value="Unassembled WGS sequence"/>
</dbReference>
<keyword evidence="4" id="KW-0282">Flagellum</keyword>
<dbReference type="OrthoDB" id="8641527at2"/>
<comment type="similarity">
    <text evidence="2">Belongs to the FlgN family.</text>
</comment>